<feature type="compositionally biased region" description="Polar residues" evidence="1">
    <location>
        <begin position="118"/>
        <end position="149"/>
    </location>
</feature>
<feature type="compositionally biased region" description="Polar residues" evidence="1">
    <location>
        <begin position="509"/>
        <end position="522"/>
    </location>
</feature>
<evidence type="ECO:0000313" key="3">
    <source>
        <dbReference type="Proteomes" id="UP000292082"/>
    </source>
</evidence>
<proteinExistence type="predicted"/>
<sequence length="522" mass="58450">MDVCPTHISDPNIRQNWAHLPDYVKQALSQSSISERGTGSTSAHHGTPPAIQTGMPPPQGRPFLTARVNGDGPREGGEPERGRACLDITQRGARDSRDTQMMLDTSLSDGQRRREAGQTESVSNNPSIDPQLLNNNSEIETPTPVSSAPTALARGHRNPLYAARGGLANRYAGRHVATENNELDDAPYAPDPLAEKDDSDPLVLLKAKYQNLDLVQRQARRAILNVVGKQFRLVTGVSKNDKWPKWGETMPGMAVNFEARVDESVNPDLLVRVAEVSMQQLRNHSAIHATWMNAPNVKLTFALLRECAKISFRGFRSAYNSQIDHEKAVQRKKNERSSRWQNRRNKKSDHLLSMTTKYLEIHGVDTGHLVTADLMSDEASGPSDDEDEEAVTQWRREMADKAGITGKSDVQLAKMSFFEVIKPNWRSDELTDIYRELSELYYSSLPLKSLRMMVERVRDTGRSSDKVPGYAPFNFGVNMEWYERVKETDGKYLGDWLQHPDPDGFGENANPTEDSNSDPLVT</sequence>
<name>A0A4Q9PRD6_9APHY</name>
<reference evidence="2 3" key="1">
    <citation type="submission" date="2019-01" db="EMBL/GenBank/DDBJ databases">
        <title>Draft genome sequences of three monokaryotic isolates of the white-rot basidiomycete fungus Dichomitus squalens.</title>
        <authorList>
            <consortium name="DOE Joint Genome Institute"/>
            <person name="Lopez S.C."/>
            <person name="Andreopoulos B."/>
            <person name="Pangilinan J."/>
            <person name="Lipzen A."/>
            <person name="Riley R."/>
            <person name="Ahrendt S."/>
            <person name="Ng V."/>
            <person name="Barry K."/>
            <person name="Daum C."/>
            <person name="Grigoriev I.V."/>
            <person name="Hilden K.S."/>
            <person name="Makela M.R."/>
            <person name="de Vries R.P."/>
        </authorList>
    </citation>
    <scope>NUCLEOTIDE SEQUENCE [LARGE SCALE GENOMIC DNA]</scope>
    <source>
        <strain evidence="2 3">CBS 464.89</strain>
    </source>
</reference>
<feature type="region of interest" description="Disordered" evidence="1">
    <location>
        <begin position="28"/>
        <end position="153"/>
    </location>
</feature>
<evidence type="ECO:0000256" key="1">
    <source>
        <dbReference type="SAM" id="MobiDB-lite"/>
    </source>
</evidence>
<protein>
    <submittedName>
        <fullName evidence="2">Uncharacterized protein</fullName>
    </submittedName>
</protein>
<feature type="compositionally biased region" description="Polar residues" evidence="1">
    <location>
        <begin position="28"/>
        <end position="44"/>
    </location>
</feature>
<feature type="region of interest" description="Disordered" evidence="1">
    <location>
        <begin position="178"/>
        <end position="197"/>
    </location>
</feature>
<feature type="compositionally biased region" description="Basic and acidic residues" evidence="1">
    <location>
        <begin position="493"/>
        <end position="502"/>
    </location>
</feature>
<evidence type="ECO:0000313" key="2">
    <source>
        <dbReference type="EMBL" id="TBU56940.1"/>
    </source>
</evidence>
<dbReference type="Proteomes" id="UP000292082">
    <property type="component" value="Unassembled WGS sequence"/>
</dbReference>
<dbReference type="EMBL" id="ML145144">
    <property type="protein sequence ID" value="TBU56940.1"/>
    <property type="molecule type" value="Genomic_DNA"/>
</dbReference>
<feature type="compositionally biased region" description="Basic and acidic residues" evidence="1">
    <location>
        <begin position="72"/>
        <end position="84"/>
    </location>
</feature>
<keyword evidence="3" id="KW-1185">Reference proteome</keyword>
<dbReference type="AlphaFoldDB" id="A0A4Q9PRD6"/>
<feature type="region of interest" description="Disordered" evidence="1">
    <location>
        <begin position="493"/>
        <end position="522"/>
    </location>
</feature>
<gene>
    <name evidence="2" type="ORF">BD310DRAFT_1022509</name>
</gene>
<accession>A0A4Q9PRD6</accession>
<organism evidence="2 3">
    <name type="scientific">Dichomitus squalens</name>
    <dbReference type="NCBI Taxonomy" id="114155"/>
    <lineage>
        <taxon>Eukaryota</taxon>
        <taxon>Fungi</taxon>
        <taxon>Dikarya</taxon>
        <taxon>Basidiomycota</taxon>
        <taxon>Agaricomycotina</taxon>
        <taxon>Agaricomycetes</taxon>
        <taxon>Polyporales</taxon>
        <taxon>Polyporaceae</taxon>
        <taxon>Dichomitus</taxon>
    </lineage>
</organism>
<feature type="region of interest" description="Disordered" evidence="1">
    <location>
        <begin position="326"/>
        <end position="346"/>
    </location>
</feature>